<reference evidence="7" key="2">
    <citation type="submission" date="2023-01" db="EMBL/GenBank/DDBJ databases">
        <authorList>
            <person name="Sun Q."/>
            <person name="Evtushenko L."/>
        </authorList>
    </citation>
    <scope>NUCLEOTIDE SEQUENCE</scope>
    <source>
        <strain evidence="7">VKM B-2222</strain>
    </source>
</reference>
<dbReference type="RefSeq" id="WP_271179390.1">
    <property type="nucleotide sequence ID" value="NZ_BSFH01000019.1"/>
</dbReference>
<feature type="chain" id="PRO_5042171169" description="TonB-dependent receptor plug domain-containing protein" evidence="5">
    <location>
        <begin position="20"/>
        <end position="153"/>
    </location>
</feature>
<protein>
    <recommendedName>
        <fullName evidence="6">TonB-dependent receptor plug domain-containing protein</fullName>
    </recommendedName>
</protein>
<dbReference type="PANTHER" id="PTHR32552">
    <property type="entry name" value="FERRICHROME IRON RECEPTOR-RELATED"/>
    <property type="match status" value="1"/>
</dbReference>
<dbReference type="InterPro" id="IPR012910">
    <property type="entry name" value="Plug_dom"/>
</dbReference>
<dbReference type="InterPro" id="IPR039426">
    <property type="entry name" value="TonB-dep_rcpt-like"/>
</dbReference>
<keyword evidence="4" id="KW-0813">Transport</keyword>
<comment type="caution">
    <text evidence="7">The sequence shown here is derived from an EMBL/GenBank/DDBJ whole genome shotgun (WGS) entry which is preliminary data.</text>
</comment>
<dbReference type="PANTHER" id="PTHR32552:SF68">
    <property type="entry name" value="FERRICHROME OUTER MEMBRANE TRANSPORTER_PHAGE RECEPTOR"/>
    <property type="match status" value="1"/>
</dbReference>
<feature type="domain" description="TonB-dependent receptor plug" evidence="6">
    <location>
        <begin position="68"/>
        <end position="135"/>
    </location>
</feature>
<evidence type="ECO:0000313" key="7">
    <source>
        <dbReference type="EMBL" id="GLK63650.1"/>
    </source>
</evidence>
<keyword evidence="8" id="KW-1185">Reference proteome</keyword>
<keyword evidence="1" id="KW-0410">Iron transport</keyword>
<gene>
    <name evidence="7" type="ORF">GCM10017635_11200</name>
</gene>
<accession>A0AAD3NYF0</accession>
<evidence type="ECO:0000256" key="5">
    <source>
        <dbReference type="SAM" id="SignalP"/>
    </source>
</evidence>
<dbReference type="Proteomes" id="UP001143349">
    <property type="component" value="Unassembled WGS sequence"/>
</dbReference>
<feature type="signal peptide" evidence="5">
    <location>
        <begin position="1"/>
        <end position="19"/>
    </location>
</feature>
<dbReference type="Pfam" id="PF07715">
    <property type="entry name" value="Plug"/>
    <property type="match status" value="1"/>
</dbReference>
<dbReference type="InterPro" id="IPR037066">
    <property type="entry name" value="Plug_dom_sf"/>
</dbReference>
<dbReference type="EMBL" id="BSFH01000019">
    <property type="protein sequence ID" value="GLK63650.1"/>
    <property type="molecule type" value="Genomic_DNA"/>
</dbReference>
<proteinExistence type="predicted"/>
<keyword evidence="3" id="KW-0408">Iron</keyword>
<reference evidence="7" key="1">
    <citation type="journal article" date="2014" name="Int. J. Syst. Evol. Microbiol.">
        <title>Complete genome sequence of Corynebacterium casei LMG S-19264T (=DSM 44701T), isolated from a smear-ripened cheese.</title>
        <authorList>
            <consortium name="US DOE Joint Genome Institute (JGI-PGF)"/>
            <person name="Walter F."/>
            <person name="Albersmeier A."/>
            <person name="Kalinowski J."/>
            <person name="Ruckert C."/>
        </authorList>
    </citation>
    <scope>NUCLEOTIDE SEQUENCE</scope>
    <source>
        <strain evidence="7">VKM B-2222</strain>
    </source>
</reference>
<keyword evidence="2 5" id="KW-0732">Signal</keyword>
<dbReference type="GO" id="GO:0009279">
    <property type="term" value="C:cell outer membrane"/>
    <property type="evidence" value="ECO:0007669"/>
    <property type="project" value="TreeGrafter"/>
</dbReference>
<evidence type="ECO:0000259" key="6">
    <source>
        <dbReference type="Pfam" id="PF07715"/>
    </source>
</evidence>
<dbReference type="SUPFAM" id="SSF56935">
    <property type="entry name" value="Porins"/>
    <property type="match status" value="1"/>
</dbReference>
<evidence type="ECO:0000313" key="8">
    <source>
        <dbReference type="Proteomes" id="UP001143349"/>
    </source>
</evidence>
<sequence length="153" mass="16192">MHIHVRMALLTGTSLFALALPAAAQDAAEAETVVLDEVVLTATTGTKAAADGYVATYSQIATKSDIPLAETQQSIAVVTNQQIRDQGAENLGQALGYTAGVLAEPFGKDPRFDTPYVRGFRAEHGQYVNGLRQGRYFGAIKCPSSEHLAQIGA</sequence>
<dbReference type="GO" id="GO:0015344">
    <property type="term" value="F:siderophore uptake transmembrane transporter activity"/>
    <property type="evidence" value="ECO:0007669"/>
    <property type="project" value="TreeGrafter"/>
</dbReference>
<evidence type="ECO:0000256" key="1">
    <source>
        <dbReference type="ARBA" id="ARBA00022496"/>
    </source>
</evidence>
<name>A0AAD3NYF0_9RHOB</name>
<keyword evidence="4" id="KW-0406">Ion transport</keyword>
<dbReference type="Gene3D" id="2.170.130.10">
    <property type="entry name" value="TonB-dependent receptor, plug domain"/>
    <property type="match status" value="1"/>
</dbReference>
<dbReference type="AlphaFoldDB" id="A0AAD3NYF0"/>
<evidence type="ECO:0000256" key="3">
    <source>
        <dbReference type="ARBA" id="ARBA00023004"/>
    </source>
</evidence>
<organism evidence="7 8">
    <name type="scientific">Paracoccus kondratievae</name>
    <dbReference type="NCBI Taxonomy" id="135740"/>
    <lineage>
        <taxon>Bacteria</taxon>
        <taxon>Pseudomonadati</taxon>
        <taxon>Pseudomonadota</taxon>
        <taxon>Alphaproteobacteria</taxon>
        <taxon>Rhodobacterales</taxon>
        <taxon>Paracoccaceae</taxon>
        <taxon>Paracoccus</taxon>
    </lineage>
</organism>
<evidence type="ECO:0000256" key="4">
    <source>
        <dbReference type="ARBA" id="ARBA00023065"/>
    </source>
</evidence>
<evidence type="ECO:0000256" key="2">
    <source>
        <dbReference type="ARBA" id="ARBA00022729"/>
    </source>
</evidence>